<dbReference type="InterPro" id="IPR014729">
    <property type="entry name" value="Rossmann-like_a/b/a_fold"/>
</dbReference>
<comment type="similarity">
    <text evidence="1">Belongs to the class-I aminoacyl-tRNA synthetase family. Glutamate--tRNA ligase type 1 subfamily.</text>
</comment>
<comment type="caution">
    <text evidence="11">The sequence shown here is derived from an EMBL/GenBank/DDBJ whole genome shotgun (WGS) entry which is preliminary data.</text>
</comment>
<evidence type="ECO:0000256" key="8">
    <source>
        <dbReference type="SAM" id="MobiDB-lite"/>
    </source>
</evidence>
<evidence type="ECO:0000313" key="12">
    <source>
        <dbReference type="Proteomes" id="UP001309876"/>
    </source>
</evidence>
<dbReference type="InterPro" id="IPR049940">
    <property type="entry name" value="GluQ/Sye"/>
</dbReference>
<evidence type="ECO:0000313" key="11">
    <source>
        <dbReference type="EMBL" id="KAK5089982.1"/>
    </source>
</evidence>
<dbReference type="SUPFAM" id="SSF52374">
    <property type="entry name" value="Nucleotidylyl transferase"/>
    <property type="match status" value="1"/>
</dbReference>
<accession>A0AAN7Y958</accession>
<dbReference type="Gene3D" id="1.10.10.350">
    <property type="match status" value="1"/>
</dbReference>
<dbReference type="Proteomes" id="UP001309876">
    <property type="component" value="Unassembled WGS sequence"/>
</dbReference>
<feature type="domain" description="Aminoacyl-tRNA synthetase class I anticodon-binding" evidence="10">
    <location>
        <begin position="320"/>
        <end position="359"/>
    </location>
</feature>
<dbReference type="SUPFAM" id="SSF48163">
    <property type="entry name" value="An anticodon-binding domain of class I aminoacyl-tRNA synthetases"/>
    <property type="match status" value="1"/>
</dbReference>
<dbReference type="EMBL" id="JAVRRJ010000001">
    <property type="protein sequence ID" value="KAK5089982.1"/>
    <property type="molecule type" value="Genomic_DNA"/>
</dbReference>
<feature type="domain" description="Glutamyl/glutaminyl-tRNA synthetase class Ib catalytic" evidence="9">
    <location>
        <begin position="33"/>
        <end position="157"/>
    </location>
</feature>
<keyword evidence="2 7" id="KW-0436">Ligase</keyword>
<name>A0AAN7Y958_9EURO</name>
<dbReference type="EC" id="6.1.1.17" evidence="11"/>
<dbReference type="PANTHER" id="PTHR43311:SF2">
    <property type="entry name" value="GLUTAMATE--TRNA LIGASE, MITOCHONDRIAL-RELATED"/>
    <property type="match status" value="1"/>
</dbReference>
<dbReference type="GO" id="GO:0005524">
    <property type="term" value="F:ATP binding"/>
    <property type="evidence" value="ECO:0007669"/>
    <property type="project" value="UniProtKB-KW"/>
</dbReference>
<keyword evidence="4 7" id="KW-0067">ATP-binding</keyword>
<evidence type="ECO:0000256" key="3">
    <source>
        <dbReference type="ARBA" id="ARBA00022741"/>
    </source>
</evidence>
<organism evidence="11 12">
    <name type="scientific">Lithohypha guttulata</name>
    <dbReference type="NCBI Taxonomy" id="1690604"/>
    <lineage>
        <taxon>Eukaryota</taxon>
        <taxon>Fungi</taxon>
        <taxon>Dikarya</taxon>
        <taxon>Ascomycota</taxon>
        <taxon>Pezizomycotina</taxon>
        <taxon>Eurotiomycetes</taxon>
        <taxon>Chaetothyriomycetidae</taxon>
        <taxon>Chaetothyriales</taxon>
        <taxon>Trichomeriaceae</taxon>
        <taxon>Lithohypha</taxon>
    </lineage>
</organism>
<dbReference type="GO" id="GO:0006424">
    <property type="term" value="P:glutamyl-tRNA aminoacylation"/>
    <property type="evidence" value="ECO:0007669"/>
    <property type="project" value="TreeGrafter"/>
</dbReference>
<dbReference type="InterPro" id="IPR020058">
    <property type="entry name" value="Glu/Gln-tRNA-synth_Ib_cat-dom"/>
</dbReference>
<reference evidence="11 12" key="1">
    <citation type="submission" date="2023-08" db="EMBL/GenBank/DDBJ databases">
        <title>Black Yeasts Isolated from many extreme environments.</title>
        <authorList>
            <person name="Coleine C."/>
            <person name="Stajich J.E."/>
            <person name="Selbmann L."/>
        </authorList>
    </citation>
    <scope>NUCLEOTIDE SEQUENCE [LARGE SCALE GENOMIC DNA]</scope>
    <source>
        <strain evidence="11 12">CCFEE 5910</strain>
    </source>
</reference>
<dbReference type="PANTHER" id="PTHR43311">
    <property type="entry name" value="GLUTAMATE--TRNA LIGASE"/>
    <property type="match status" value="1"/>
</dbReference>
<sequence>MEKATSFVFECLISIPCHGTSRNLKKHLMDEPVFDDPVLIKSDAFPTYHFANVVDDKLMQITHVIRGTEWMSSTPLHVALYKAFQWTPPRYGHVPLLVDQNGHKLSKRNMDSDVASFREKGVFAEALTNFAALLGWSHQQKSDVMDLVQLEEIFSLKFTRGNTIVAFEKLHYLQEKHALARRRGLQGEEKQNQMIRDVSVELLNVHGAGSIMNFLGGRKLQDVVAVLLHVDSIPYRDASQFVSDLQLFFTDDSLRSRKPLQDVVPEVVLYPDLRVAVSTLFFIPEEYWNEAQISHHFKELAVNLGRGPEEAQHNTALLKQRLYQFLRWALLGGTNGPHIPQAMAILGRKISETRIRDAIMATREIENESTSAKVDVATIPGKKQERGWQAHRLPSQAAPS</sequence>
<dbReference type="InterPro" id="IPR020751">
    <property type="entry name" value="aa-tRNA-synth_I_codon-bd_sub2"/>
</dbReference>
<proteinExistence type="inferred from homology"/>
<gene>
    <name evidence="11" type="primary">MSE1</name>
    <name evidence="11" type="ORF">LTR05_000150</name>
</gene>
<evidence type="ECO:0000259" key="10">
    <source>
        <dbReference type="Pfam" id="PF19269"/>
    </source>
</evidence>
<keyword evidence="12" id="KW-1185">Reference proteome</keyword>
<evidence type="ECO:0000256" key="5">
    <source>
        <dbReference type="ARBA" id="ARBA00022917"/>
    </source>
</evidence>
<dbReference type="GO" id="GO:0004818">
    <property type="term" value="F:glutamate-tRNA ligase activity"/>
    <property type="evidence" value="ECO:0007669"/>
    <property type="project" value="UniProtKB-EC"/>
</dbReference>
<dbReference type="InterPro" id="IPR008925">
    <property type="entry name" value="aa_tRNA-synth_I_cd-bd_sf"/>
</dbReference>
<evidence type="ECO:0000256" key="1">
    <source>
        <dbReference type="ARBA" id="ARBA00007894"/>
    </source>
</evidence>
<keyword evidence="3 7" id="KW-0547">Nucleotide-binding</keyword>
<dbReference type="InterPro" id="IPR045462">
    <property type="entry name" value="aa-tRNA-synth_I_cd-bd"/>
</dbReference>
<keyword evidence="5 7" id="KW-0648">Protein biosynthesis</keyword>
<feature type="region of interest" description="Disordered" evidence="8">
    <location>
        <begin position="380"/>
        <end position="400"/>
    </location>
</feature>
<keyword evidence="6 7" id="KW-0030">Aminoacyl-tRNA synthetase</keyword>
<evidence type="ECO:0000256" key="6">
    <source>
        <dbReference type="ARBA" id="ARBA00023146"/>
    </source>
</evidence>
<dbReference type="GO" id="GO:0005739">
    <property type="term" value="C:mitochondrion"/>
    <property type="evidence" value="ECO:0007669"/>
    <property type="project" value="TreeGrafter"/>
</dbReference>
<dbReference type="AlphaFoldDB" id="A0AAN7Y958"/>
<evidence type="ECO:0000256" key="7">
    <source>
        <dbReference type="RuleBase" id="RU363037"/>
    </source>
</evidence>
<dbReference type="Gene3D" id="3.40.50.620">
    <property type="entry name" value="HUPs"/>
    <property type="match status" value="1"/>
</dbReference>
<evidence type="ECO:0000256" key="4">
    <source>
        <dbReference type="ARBA" id="ARBA00022840"/>
    </source>
</evidence>
<evidence type="ECO:0000256" key="2">
    <source>
        <dbReference type="ARBA" id="ARBA00022598"/>
    </source>
</evidence>
<protein>
    <submittedName>
        <fullName evidence="11">Glutamate--tRNA ligase mitochondrial</fullName>
        <ecNumber evidence="11">6.1.1.17</ecNumber>
    </submittedName>
</protein>
<dbReference type="GO" id="GO:0000049">
    <property type="term" value="F:tRNA binding"/>
    <property type="evidence" value="ECO:0007669"/>
    <property type="project" value="InterPro"/>
</dbReference>
<dbReference type="Pfam" id="PF00749">
    <property type="entry name" value="tRNA-synt_1c"/>
    <property type="match status" value="1"/>
</dbReference>
<dbReference type="Pfam" id="PF19269">
    <property type="entry name" value="Anticodon_2"/>
    <property type="match status" value="1"/>
</dbReference>
<evidence type="ECO:0000259" key="9">
    <source>
        <dbReference type="Pfam" id="PF00749"/>
    </source>
</evidence>